<comment type="subcellular location">
    <subcellularLocation>
        <location evidence="1 17">Cell membrane</location>
        <topology evidence="1 17">Multi-pass membrane protein</topology>
    </subcellularLocation>
</comment>
<comment type="similarity">
    <text evidence="2 17">Belongs to the UppP family.</text>
</comment>
<dbReference type="NCBIfam" id="NF001391">
    <property type="entry name" value="PRK00281.1-5"/>
    <property type="match status" value="1"/>
</dbReference>
<sequence length="275" mass="30446">MLDVLKVILLGIVEGITEWLPVSSTGHLILVGDVLKPGLSDAFMEMFNVVIQLGAIMAVVVLYFHKLNPFSPKKTQKQKLLTWQMWIKVLIACVPAAVVGLLFDDILDKIFYKPLPVAVMLIVYGVLFIIVENRNEGRKPAVHRISELDIKMLLWIGAFQMLALIPGTSRSGATIVGALIIGVSREVAAEFTFFLAIPVMFGASALKLIKFGFHFTAAEFGFLMLGCVVSFGMSVIAIKFLMNYIKKNDFKVFGYYRIILGALIILVALFKMLLG</sequence>
<keyword evidence="5 17" id="KW-1003">Cell membrane</keyword>
<dbReference type="PANTHER" id="PTHR30622:SF3">
    <property type="entry name" value="UNDECAPRENYL-DIPHOSPHATASE"/>
    <property type="match status" value="1"/>
</dbReference>
<dbReference type="EMBL" id="QSRA01000007">
    <property type="protein sequence ID" value="RGK84340.1"/>
    <property type="molecule type" value="Genomic_DNA"/>
</dbReference>
<evidence type="ECO:0000256" key="16">
    <source>
        <dbReference type="ARBA" id="ARBA00047594"/>
    </source>
</evidence>
<dbReference type="GO" id="GO:0046677">
    <property type="term" value="P:response to antibiotic"/>
    <property type="evidence" value="ECO:0007669"/>
    <property type="project" value="UniProtKB-UniRule"/>
</dbReference>
<dbReference type="EC" id="3.6.1.27" evidence="3 17"/>
<evidence type="ECO:0000256" key="9">
    <source>
        <dbReference type="ARBA" id="ARBA00022984"/>
    </source>
</evidence>
<feature type="transmembrane region" description="Helical" evidence="17">
    <location>
        <begin position="152"/>
        <end position="181"/>
    </location>
</feature>
<dbReference type="NCBIfam" id="NF001390">
    <property type="entry name" value="PRK00281.1-4"/>
    <property type="match status" value="1"/>
</dbReference>
<evidence type="ECO:0000256" key="8">
    <source>
        <dbReference type="ARBA" id="ARBA00022960"/>
    </source>
</evidence>
<name>A0A3E4PWM3_9FIRM</name>
<evidence type="ECO:0000256" key="10">
    <source>
        <dbReference type="ARBA" id="ARBA00022989"/>
    </source>
</evidence>
<accession>A0A3E4PWM3</accession>
<feature type="transmembrane region" description="Helical" evidence="17">
    <location>
        <begin position="46"/>
        <end position="64"/>
    </location>
</feature>
<evidence type="ECO:0000256" key="7">
    <source>
        <dbReference type="ARBA" id="ARBA00022801"/>
    </source>
</evidence>
<evidence type="ECO:0000256" key="11">
    <source>
        <dbReference type="ARBA" id="ARBA00023136"/>
    </source>
</evidence>
<dbReference type="GO" id="GO:0005886">
    <property type="term" value="C:plasma membrane"/>
    <property type="evidence" value="ECO:0007669"/>
    <property type="project" value="UniProtKB-SubCell"/>
</dbReference>
<protein>
    <recommendedName>
        <fullName evidence="4 17">Undecaprenyl-diphosphatase</fullName>
        <ecNumber evidence="3 17">3.6.1.27</ecNumber>
    </recommendedName>
    <alternativeName>
        <fullName evidence="15 17">Bacitracin resistance protein</fullName>
    </alternativeName>
    <alternativeName>
        <fullName evidence="14 17">Undecaprenyl pyrophosphate phosphatase</fullName>
    </alternativeName>
</protein>
<organism evidence="18 20">
    <name type="scientific">Dorea formicigenerans</name>
    <dbReference type="NCBI Taxonomy" id="39486"/>
    <lineage>
        <taxon>Bacteria</taxon>
        <taxon>Bacillati</taxon>
        <taxon>Bacillota</taxon>
        <taxon>Clostridia</taxon>
        <taxon>Lachnospirales</taxon>
        <taxon>Lachnospiraceae</taxon>
        <taxon>Dorea</taxon>
    </lineage>
</organism>
<feature type="transmembrane region" description="Helical" evidence="17">
    <location>
        <begin position="115"/>
        <end position="131"/>
    </location>
</feature>
<dbReference type="GO" id="GO:0008360">
    <property type="term" value="P:regulation of cell shape"/>
    <property type="evidence" value="ECO:0007669"/>
    <property type="project" value="UniProtKB-KW"/>
</dbReference>
<comment type="function">
    <text evidence="17">Catalyzes the dephosphorylation of undecaprenyl diphosphate (UPP). Confers resistance to bacitracin.</text>
</comment>
<evidence type="ECO:0000256" key="5">
    <source>
        <dbReference type="ARBA" id="ARBA00022475"/>
    </source>
</evidence>
<evidence type="ECO:0000256" key="12">
    <source>
        <dbReference type="ARBA" id="ARBA00023251"/>
    </source>
</evidence>
<evidence type="ECO:0000256" key="2">
    <source>
        <dbReference type="ARBA" id="ARBA00010621"/>
    </source>
</evidence>
<dbReference type="RefSeq" id="WP_005338979.1">
    <property type="nucleotide sequence ID" value="NZ_CABHNI010000054.1"/>
</dbReference>
<evidence type="ECO:0000256" key="14">
    <source>
        <dbReference type="ARBA" id="ARBA00032707"/>
    </source>
</evidence>
<keyword evidence="10 17" id="KW-1133">Transmembrane helix</keyword>
<dbReference type="GO" id="GO:0050380">
    <property type="term" value="F:undecaprenyl-diphosphatase activity"/>
    <property type="evidence" value="ECO:0007669"/>
    <property type="project" value="UniProtKB-UniRule"/>
</dbReference>
<feature type="transmembrane region" description="Helical" evidence="17">
    <location>
        <begin position="254"/>
        <end position="274"/>
    </location>
</feature>
<dbReference type="NCBIfam" id="NF001389">
    <property type="entry name" value="PRK00281.1-2"/>
    <property type="match status" value="1"/>
</dbReference>
<feature type="transmembrane region" description="Helical" evidence="17">
    <location>
        <begin position="187"/>
        <end position="209"/>
    </location>
</feature>
<keyword evidence="8 17" id="KW-0133">Cell shape</keyword>
<reference evidence="18 20" key="1">
    <citation type="submission" date="2018-08" db="EMBL/GenBank/DDBJ databases">
        <title>A genome reference for cultivated species of the human gut microbiota.</title>
        <authorList>
            <person name="Zou Y."/>
            <person name="Xue W."/>
            <person name="Luo G."/>
        </authorList>
    </citation>
    <scope>NUCLEOTIDE SEQUENCE [LARGE SCALE GENOMIC DNA]</scope>
    <source>
        <strain evidence="18 20">TF09-3</strain>
    </source>
</reference>
<dbReference type="InterPro" id="IPR003824">
    <property type="entry name" value="UppP"/>
</dbReference>
<comment type="catalytic activity">
    <reaction evidence="16 17">
        <text>di-trans,octa-cis-undecaprenyl diphosphate + H2O = di-trans,octa-cis-undecaprenyl phosphate + phosphate + H(+)</text>
        <dbReference type="Rhea" id="RHEA:28094"/>
        <dbReference type="ChEBI" id="CHEBI:15377"/>
        <dbReference type="ChEBI" id="CHEBI:15378"/>
        <dbReference type="ChEBI" id="CHEBI:43474"/>
        <dbReference type="ChEBI" id="CHEBI:58405"/>
        <dbReference type="ChEBI" id="CHEBI:60392"/>
        <dbReference type="EC" id="3.6.1.27"/>
    </reaction>
</comment>
<dbReference type="EMBL" id="CABHNI010000054">
    <property type="protein sequence ID" value="VUX21337.1"/>
    <property type="molecule type" value="Genomic_DNA"/>
</dbReference>
<keyword evidence="11 17" id="KW-0472">Membrane</keyword>
<evidence type="ECO:0000256" key="15">
    <source>
        <dbReference type="ARBA" id="ARBA00032932"/>
    </source>
</evidence>
<evidence type="ECO:0000256" key="13">
    <source>
        <dbReference type="ARBA" id="ARBA00023316"/>
    </source>
</evidence>
<feature type="transmembrane region" description="Helical" evidence="17">
    <location>
        <begin position="221"/>
        <end position="242"/>
    </location>
</feature>
<feature type="transmembrane region" description="Helical" evidence="17">
    <location>
        <begin position="85"/>
        <end position="103"/>
    </location>
</feature>
<evidence type="ECO:0000256" key="3">
    <source>
        <dbReference type="ARBA" id="ARBA00012374"/>
    </source>
</evidence>
<dbReference type="GO" id="GO:0071555">
    <property type="term" value="P:cell wall organization"/>
    <property type="evidence" value="ECO:0007669"/>
    <property type="project" value="UniProtKB-KW"/>
</dbReference>
<dbReference type="HAMAP" id="MF_01006">
    <property type="entry name" value="Undec_diphosphatase"/>
    <property type="match status" value="1"/>
</dbReference>
<keyword evidence="9 17" id="KW-0573">Peptidoglycan synthesis</keyword>
<keyword evidence="6 17" id="KW-0812">Transmembrane</keyword>
<evidence type="ECO:0000313" key="18">
    <source>
        <dbReference type="EMBL" id="RGK84340.1"/>
    </source>
</evidence>
<dbReference type="Proteomes" id="UP000358366">
    <property type="component" value="Unassembled WGS sequence"/>
</dbReference>
<dbReference type="PANTHER" id="PTHR30622">
    <property type="entry name" value="UNDECAPRENYL-DIPHOSPHATASE"/>
    <property type="match status" value="1"/>
</dbReference>
<dbReference type="NCBIfam" id="TIGR00753">
    <property type="entry name" value="undec_PP_bacA"/>
    <property type="match status" value="1"/>
</dbReference>
<keyword evidence="12 17" id="KW-0046">Antibiotic resistance</keyword>
<gene>
    <name evidence="17 19" type="primary">uppP</name>
    <name evidence="19" type="ORF">DFSSTS7063_02914</name>
    <name evidence="18" type="ORF">DXC93_06620</name>
</gene>
<dbReference type="Proteomes" id="UP000261324">
    <property type="component" value="Unassembled WGS sequence"/>
</dbReference>
<dbReference type="GO" id="GO:0009252">
    <property type="term" value="P:peptidoglycan biosynthetic process"/>
    <property type="evidence" value="ECO:0007669"/>
    <property type="project" value="UniProtKB-KW"/>
</dbReference>
<proteinExistence type="inferred from homology"/>
<evidence type="ECO:0000256" key="4">
    <source>
        <dbReference type="ARBA" id="ARBA00021581"/>
    </source>
</evidence>
<keyword evidence="13 17" id="KW-0961">Cell wall biogenesis/degradation</keyword>
<dbReference type="AlphaFoldDB" id="A0A3E4PWM3"/>
<evidence type="ECO:0000313" key="19">
    <source>
        <dbReference type="EMBL" id="VUX21337.1"/>
    </source>
</evidence>
<evidence type="ECO:0000256" key="17">
    <source>
        <dbReference type="HAMAP-Rule" id="MF_01006"/>
    </source>
</evidence>
<keyword evidence="7 17" id="KW-0378">Hydrolase</keyword>
<evidence type="ECO:0000256" key="6">
    <source>
        <dbReference type="ARBA" id="ARBA00022692"/>
    </source>
</evidence>
<evidence type="ECO:0000313" key="21">
    <source>
        <dbReference type="Proteomes" id="UP000358366"/>
    </source>
</evidence>
<reference evidence="19 21" key="2">
    <citation type="submission" date="2019-07" db="EMBL/GenBank/DDBJ databases">
        <authorList>
            <person name="Hibberd C M."/>
            <person name="Gehrig L. J."/>
            <person name="Chang H.-W."/>
            <person name="Venkatesh S."/>
        </authorList>
    </citation>
    <scope>NUCLEOTIDE SEQUENCE [LARGE SCALE GENOMIC DNA]</scope>
    <source>
        <strain evidence="19">Dorea_formicigenerans_SSTS_Bg7063</strain>
    </source>
</reference>
<dbReference type="Pfam" id="PF02673">
    <property type="entry name" value="BacA"/>
    <property type="match status" value="1"/>
</dbReference>
<comment type="miscellaneous">
    <text evidence="17">Bacitracin is thought to be involved in the inhibition of peptidoglycan synthesis by sequestering undecaprenyl diphosphate, thereby reducing the pool of lipid carrier available.</text>
</comment>
<evidence type="ECO:0000313" key="20">
    <source>
        <dbReference type="Proteomes" id="UP000261324"/>
    </source>
</evidence>
<evidence type="ECO:0000256" key="1">
    <source>
        <dbReference type="ARBA" id="ARBA00004651"/>
    </source>
</evidence>